<evidence type="ECO:0000256" key="1">
    <source>
        <dbReference type="ARBA" id="ARBA00001000"/>
    </source>
</evidence>
<accession>A0A1B7K472</accession>
<evidence type="ECO:0000256" key="11">
    <source>
        <dbReference type="ARBA" id="ARBA00078907"/>
    </source>
</evidence>
<keyword evidence="14" id="KW-0456">Lyase</keyword>
<protein>
    <recommendedName>
        <fullName evidence="10">Aminodeoxychorismate synthase component 1</fullName>
        <ecNumber evidence="5">2.6.1.85</ecNumber>
    </recommendedName>
    <alternativeName>
        <fullName evidence="11">4-amino-4-deoxychorismate synthase component 1</fullName>
    </alternativeName>
</protein>
<dbReference type="GO" id="GO:0000162">
    <property type="term" value="P:L-tryptophan biosynthetic process"/>
    <property type="evidence" value="ECO:0007669"/>
    <property type="project" value="TreeGrafter"/>
</dbReference>
<organism evidence="14 15">
    <name type="scientific">Providencia heimbachae ATCC 35613</name>
    <dbReference type="NCBI Taxonomy" id="1354272"/>
    <lineage>
        <taxon>Bacteria</taxon>
        <taxon>Pseudomonadati</taxon>
        <taxon>Pseudomonadota</taxon>
        <taxon>Gammaproteobacteria</taxon>
        <taxon>Enterobacterales</taxon>
        <taxon>Morganellaceae</taxon>
        <taxon>Providencia</taxon>
    </lineage>
</organism>
<evidence type="ECO:0000256" key="9">
    <source>
        <dbReference type="ARBA" id="ARBA00062013"/>
    </source>
</evidence>
<dbReference type="Proteomes" id="UP000078224">
    <property type="component" value="Unassembled WGS sequence"/>
</dbReference>
<evidence type="ECO:0000256" key="5">
    <source>
        <dbReference type="ARBA" id="ARBA00013139"/>
    </source>
</evidence>
<dbReference type="GO" id="GO:0046820">
    <property type="term" value="F:4-amino-4-deoxychorismate synthase activity"/>
    <property type="evidence" value="ECO:0007669"/>
    <property type="project" value="UniProtKB-EC"/>
</dbReference>
<comment type="cofactor">
    <cofactor evidence="2">
        <name>Mg(2+)</name>
        <dbReference type="ChEBI" id="CHEBI:18420"/>
    </cofactor>
</comment>
<dbReference type="PRINTS" id="PR00095">
    <property type="entry name" value="ANTSNTHASEI"/>
</dbReference>
<dbReference type="EMBL" id="LXEW01000003">
    <property type="protein sequence ID" value="OAT54945.1"/>
    <property type="molecule type" value="Genomic_DNA"/>
</dbReference>
<keyword evidence="6 14" id="KW-0808">Transferase</keyword>
<evidence type="ECO:0000256" key="4">
    <source>
        <dbReference type="ARBA" id="ARBA00009562"/>
    </source>
</evidence>
<dbReference type="OrthoDB" id="9803598at2"/>
<gene>
    <name evidence="14" type="ORF">M998_0094</name>
</gene>
<dbReference type="EC" id="2.6.1.85" evidence="5"/>
<evidence type="ECO:0000256" key="8">
    <source>
        <dbReference type="ARBA" id="ARBA00022909"/>
    </source>
</evidence>
<evidence type="ECO:0000313" key="15">
    <source>
        <dbReference type="Proteomes" id="UP000078224"/>
    </source>
</evidence>
<dbReference type="AlphaFoldDB" id="A0A1B7K472"/>
<evidence type="ECO:0000259" key="12">
    <source>
        <dbReference type="Pfam" id="PF00425"/>
    </source>
</evidence>
<dbReference type="FunFam" id="3.60.120.10:FF:000004">
    <property type="entry name" value="Aminodeoxychorismate synthase, component I"/>
    <property type="match status" value="1"/>
</dbReference>
<name>A0A1B7K472_9GAMM</name>
<dbReference type="InterPro" id="IPR015890">
    <property type="entry name" value="Chorismate_C"/>
</dbReference>
<dbReference type="InterPro" id="IPR005802">
    <property type="entry name" value="ADC_synth_comp_1"/>
</dbReference>
<dbReference type="InterPro" id="IPR005801">
    <property type="entry name" value="ADC_synthase"/>
</dbReference>
<sequence length="462" mass="51870">MIIHKIQLPYSPDAAIHYFTPLAQQPWAMLLHSGNAQHSHNQYDIIVADPVATIMTNGSKTTITESNEMSQISEDNPFEILQQLIDKYNAYNLVDDTLPFKGGAMGIWSYDLGRRIEKIPEIATTDLQFPDMAVGIYLWALVVDHHNKTVTLISVDDADTRLEWLNNQKKPRKNSFKLNTAWQSNMPQETYHQNIARIHQYLRNGDCYQINLAQRFTAKYKGDEWNAFLTLIKSNGAPFSSFIRLPENAVISISPERFILLQDGQIQTRPIKGTLPRLEDVEADAAQATKLASSAKDRAENLMIVDLLRNDIGRVAVPGTVKVPELFSVEAFPAVYHLVSTITATLAPQYSAVDLLKACFPGGSITGAPKIRAMEIIEELEPHRRHGYCGAIGYISFCGNMDTNIAIRTLLTYKKHIFCWAGGGIVADSQADKEYQETFDKLRLILPLLGELNINDETESVY</sequence>
<dbReference type="InterPro" id="IPR006805">
    <property type="entry name" value="Anth_synth_I_N"/>
</dbReference>
<dbReference type="Pfam" id="PF00425">
    <property type="entry name" value="Chorismate_bind"/>
    <property type="match status" value="1"/>
</dbReference>
<dbReference type="PANTHER" id="PTHR11236:SF50">
    <property type="entry name" value="AMINODEOXYCHORISMATE SYNTHASE COMPONENT 1"/>
    <property type="match status" value="1"/>
</dbReference>
<comment type="subunit">
    <text evidence="9">Monomer. Heterodimer consisting of two non-identical subunits: a glutamine amidotransferase subunit (PabA) and a aminodeoxychorismate synthase subunit (PabB).</text>
</comment>
<dbReference type="PATRIC" id="fig|1354272.4.peg.98"/>
<dbReference type="Gene3D" id="3.60.120.10">
    <property type="entry name" value="Anthranilate synthase"/>
    <property type="match status" value="1"/>
</dbReference>
<dbReference type="SUPFAM" id="SSF56322">
    <property type="entry name" value="ADC synthase"/>
    <property type="match status" value="1"/>
</dbReference>
<evidence type="ECO:0000256" key="3">
    <source>
        <dbReference type="ARBA" id="ARBA00005009"/>
    </source>
</evidence>
<feature type="domain" description="Anthranilate synthase component I N-terminal" evidence="13">
    <location>
        <begin position="16"/>
        <end position="152"/>
    </location>
</feature>
<dbReference type="GO" id="GO:0046654">
    <property type="term" value="P:tetrahydrofolate biosynthetic process"/>
    <property type="evidence" value="ECO:0007669"/>
    <property type="project" value="UniProtKB-ARBA"/>
</dbReference>
<dbReference type="NCBIfam" id="TIGR00553">
    <property type="entry name" value="pabB"/>
    <property type="match status" value="1"/>
</dbReference>
<dbReference type="NCBIfam" id="NF012009">
    <property type="entry name" value="PRK15465.1"/>
    <property type="match status" value="1"/>
</dbReference>
<keyword evidence="7" id="KW-0460">Magnesium</keyword>
<proteinExistence type="inferred from homology"/>
<dbReference type="RefSeq" id="WP_068907101.1">
    <property type="nucleotide sequence ID" value="NZ_LXEW01000003.1"/>
</dbReference>
<keyword evidence="14" id="KW-0032">Aminotransferase</keyword>
<evidence type="ECO:0000313" key="14">
    <source>
        <dbReference type="EMBL" id="OAT54945.1"/>
    </source>
</evidence>
<dbReference type="Pfam" id="PF04715">
    <property type="entry name" value="Anth_synt_I_N"/>
    <property type="match status" value="1"/>
</dbReference>
<reference evidence="14 15" key="1">
    <citation type="submission" date="2016-04" db="EMBL/GenBank/DDBJ databases">
        <title>ATOL: Assembling a taxonomically balanced genome-scale reconstruction of the evolutionary history of the Enterobacteriaceae.</title>
        <authorList>
            <person name="Plunkett G.III."/>
            <person name="Neeno-Eckwall E.C."/>
            <person name="Glasner J.D."/>
            <person name="Perna N.T."/>
        </authorList>
    </citation>
    <scope>NUCLEOTIDE SEQUENCE [LARGE SCALE GENOMIC DNA]</scope>
    <source>
        <strain evidence="14 15">ATCC 35613</strain>
    </source>
</reference>
<dbReference type="GO" id="GO:0016829">
    <property type="term" value="F:lyase activity"/>
    <property type="evidence" value="ECO:0007669"/>
    <property type="project" value="UniProtKB-KW"/>
</dbReference>
<keyword evidence="15" id="KW-1185">Reference proteome</keyword>
<dbReference type="InterPro" id="IPR019999">
    <property type="entry name" value="Anth_synth_I-like"/>
</dbReference>
<dbReference type="GO" id="GO:0046656">
    <property type="term" value="P:folic acid biosynthetic process"/>
    <property type="evidence" value="ECO:0007669"/>
    <property type="project" value="UniProtKB-KW"/>
</dbReference>
<evidence type="ECO:0000259" key="13">
    <source>
        <dbReference type="Pfam" id="PF04715"/>
    </source>
</evidence>
<evidence type="ECO:0000256" key="10">
    <source>
        <dbReference type="ARBA" id="ARBA00070463"/>
    </source>
</evidence>
<comment type="pathway">
    <text evidence="3">Cofactor biosynthesis; tetrahydrofolate biosynthesis; 4-aminobenzoate from chorismate: step 1/2.</text>
</comment>
<comment type="catalytic activity">
    <reaction evidence="1">
        <text>chorismate + L-glutamine = 4-amino-4-deoxychorismate + L-glutamate</text>
        <dbReference type="Rhea" id="RHEA:11672"/>
        <dbReference type="ChEBI" id="CHEBI:29748"/>
        <dbReference type="ChEBI" id="CHEBI:29985"/>
        <dbReference type="ChEBI" id="CHEBI:58359"/>
        <dbReference type="ChEBI" id="CHEBI:58406"/>
        <dbReference type="EC" id="2.6.1.85"/>
    </reaction>
</comment>
<evidence type="ECO:0000256" key="6">
    <source>
        <dbReference type="ARBA" id="ARBA00022679"/>
    </source>
</evidence>
<feature type="domain" description="Chorismate-utilising enzyme C-terminal" evidence="12">
    <location>
        <begin position="188"/>
        <end position="441"/>
    </location>
</feature>
<comment type="similarity">
    <text evidence="4">Belongs to the anthranilate synthase component I family.</text>
</comment>
<comment type="caution">
    <text evidence="14">The sequence shown here is derived from an EMBL/GenBank/DDBJ whole genome shotgun (WGS) entry which is preliminary data.</text>
</comment>
<dbReference type="PANTHER" id="PTHR11236">
    <property type="entry name" value="AMINOBENZOATE/ANTHRANILATE SYNTHASE"/>
    <property type="match status" value="1"/>
</dbReference>
<keyword evidence="8" id="KW-0289">Folate biosynthesis</keyword>
<evidence type="ECO:0000256" key="2">
    <source>
        <dbReference type="ARBA" id="ARBA00001946"/>
    </source>
</evidence>
<evidence type="ECO:0000256" key="7">
    <source>
        <dbReference type="ARBA" id="ARBA00022842"/>
    </source>
</evidence>